<keyword evidence="3" id="KW-1185">Reference proteome</keyword>
<name>A0ABD2MZ53_9CUCU</name>
<gene>
    <name evidence="2" type="ORF">HHI36_022140</name>
</gene>
<dbReference type="Proteomes" id="UP001516400">
    <property type="component" value="Unassembled WGS sequence"/>
</dbReference>
<dbReference type="AlphaFoldDB" id="A0ABD2MZ53"/>
<proteinExistence type="predicted"/>
<organism evidence="2 3">
    <name type="scientific">Cryptolaemus montrouzieri</name>
    <dbReference type="NCBI Taxonomy" id="559131"/>
    <lineage>
        <taxon>Eukaryota</taxon>
        <taxon>Metazoa</taxon>
        <taxon>Ecdysozoa</taxon>
        <taxon>Arthropoda</taxon>
        <taxon>Hexapoda</taxon>
        <taxon>Insecta</taxon>
        <taxon>Pterygota</taxon>
        <taxon>Neoptera</taxon>
        <taxon>Endopterygota</taxon>
        <taxon>Coleoptera</taxon>
        <taxon>Polyphaga</taxon>
        <taxon>Cucujiformia</taxon>
        <taxon>Coccinelloidea</taxon>
        <taxon>Coccinellidae</taxon>
        <taxon>Scymninae</taxon>
        <taxon>Scymnini</taxon>
        <taxon>Cryptolaemus</taxon>
    </lineage>
</organism>
<keyword evidence="1" id="KW-0732">Signal</keyword>
<evidence type="ECO:0000313" key="2">
    <source>
        <dbReference type="EMBL" id="KAL3271666.1"/>
    </source>
</evidence>
<protein>
    <submittedName>
        <fullName evidence="2">Uncharacterized protein</fullName>
    </submittedName>
</protein>
<reference evidence="2 3" key="1">
    <citation type="journal article" date="2021" name="BMC Biol.">
        <title>Horizontally acquired antibacterial genes associated with adaptive radiation of ladybird beetles.</title>
        <authorList>
            <person name="Li H.S."/>
            <person name="Tang X.F."/>
            <person name="Huang Y.H."/>
            <person name="Xu Z.Y."/>
            <person name="Chen M.L."/>
            <person name="Du X.Y."/>
            <person name="Qiu B.Y."/>
            <person name="Chen P.T."/>
            <person name="Zhang W."/>
            <person name="Slipinski A."/>
            <person name="Escalona H.E."/>
            <person name="Waterhouse R.M."/>
            <person name="Zwick A."/>
            <person name="Pang H."/>
        </authorList>
    </citation>
    <scope>NUCLEOTIDE SEQUENCE [LARGE SCALE GENOMIC DNA]</scope>
    <source>
        <strain evidence="2">SYSU2018</strain>
    </source>
</reference>
<evidence type="ECO:0000313" key="3">
    <source>
        <dbReference type="Proteomes" id="UP001516400"/>
    </source>
</evidence>
<evidence type="ECO:0000256" key="1">
    <source>
        <dbReference type="SAM" id="SignalP"/>
    </source>
</evidence>
<comment type="caution">
    <text evidence="2">The sequence shown here is derived from an EMBL/GenBank/DDBJ whole genome shotgun (WGS) entry which is preliminary data.</text>
</comment>
<feature type="chain" id="PRO_5044839630" evidence="1">
    <location>
        <begin position="22"/>
        <end position="87"/>
    </location>
</feature>
<feature type="signal peptide" evidence="1">
    <location>
        <begin position="1"/>
        <end position="21"/>
    </location>
</feature>
<dbReference type="EMBL" id="JABFTP020000042">
    <property type="protein sequence ID" value="KAL3271666.1"/>
    <property type="molecule type" value="Genomic_DNA"/>
</dbReference>
<accession>A0ABD2MZ53</accession>
<sequence>MFAKVGFAVLAIAFLLCESSAFDMPAGIPGMDQAAGMASQGANAAGSAAKTMANLPGVSSIPGASEMANQASNAAQGAIGMMPVPQN</sequence>